<dbReference type="AlphaFoldDB" id="A0A1X7SEE0"/>
<dbReference type="InParanoid" id="A0A1X7SEE0"/>
<sequence>YGGGSYCNNATDPACFANCPTYTEEAGPTKILEKGLFISDNDVNELFLMQVRDIV</sequence>
<dbReference type="EnsemblMetazoa" id="Aqu2.1.00430_001">
    <property type="protein sequence ID" value="Aqu2.1.00430_001"/>
    <property type="gene ID" value="Aqu2.1.00430"/>
</dbReference>
<organism evidence="1">
    <name type="scientific">Amphimedon queenslandica</name>
    <name type="common">Sponge</name>
    <dbReference type="NCBI Taxonomy" id="400682"/>
    <lineage>
        <taxon>Eukaryota</taxon>
        <taxon>Metazoa</taxon>
        <taxon>Porifera</taxon>
        <taxon>Demospongiae</taxon>
        <taxon>Heteroscleromorpha</taxon>
        <taxon>Haplosclerida</taxon>
        <taxon>Niphatidae</taxon>
        <taxon>Amphimedon</taxon>
    </lineage>
</organism>
<accession>A0A1X7SEE0</accession>
<evidence type="ECO:0000313" key="1">
    <source>
        <dbReference type="EnsemblMetazoa" id="Aqu2.1.00430_001"/>
    </source>
</evidence>
<proteinExistence type="predicted"/>
<reference evidence="1" key="1">
    <citation type="submission" date="2017-05" db="UniProtKB">
        <authorList>
            <consortium name="EnsemblMetazoa"/>
        </authorList>
    </citation>
    <scope>IDENTIFICATION</scope>
</reference>
<name>A0A1X7SEE0_AMPQE</name>
<protein>
    <submittedName>
        <fullName evidence="1">Uncharacterized protein</fullName>
    </submittedName>
</protein>